<name>A0A1J7JKU5_9PEZI</name>
<organism evidence="1 2">
    <name type="scientific">Coniochaeta ligniaria NRRL 30616</name>
    <dbReference type="NCBI Taxonomy" id="1408157"/>
    <lineage>
        <taxon>Eukaryota</taxon>
        <taxon>Fungi</taxon>
        <taxon>Dikarya</taxon>
        <taxon>Ascomycota</taxon>
        <taxon>Pezizomycotina</taxon>
        <taxon>Sordariomycetes</taxon>
        <taxon>Sordariomycetidae</taxon>
        <taxon>Coniochaetales</taxon>
        <taxon>Coniochaetaceae</taxon>
        <taxon>Coniochaeta</taxon>
    </lineage>
</organism>
<evidence type="ECO:0000313" key="1">
    <source>
        <dbReference type="EMBL" id="OIW28290.1"/>
    </source>
</evidence>
<evidence type="ECO:0000313" key="2">
    <source>
        <dbReference type="Proteomes" id="UP000182658"/>
    </source>
</evidence>
<reference evidence="1 2" key="1">
    <citation type="submission" date="2016-10" db="EMBL/GenBank/DDBJ databases">
        <title>Draft genome sequence of Coniochaeta ligniaria NRRL30616, a lignocellulolytic fungus for bioabatement of inhibitors in plant biomass hydrolysates.</title>
        <authorList>
            <consortium name="DOE Joint Genome Institute"/>
            <person name="Jimenez D.J."/>
            <person name="Hector R.E."/>
            <person name="Riley R."/>
            <person name="Sun H."/>
            <person name="Grigoriev I.V."/>
            <person name="Van Elsas J.D."/>
            <person name="Nichols N.N."/>
        </authorList>
    </citation>
    <scope>NUCLEOTIDE SEQUENCE [LARGE SCALE GENOMIC DNA]</scope>
    <source>
        <strain evidence="1 2">NRRL 30616</strain>
    </source>
</reference>
<keyword evidence="2" id="KW-1185">Reference proteome</keyword>
<dbReference type="InParanoid" id="A0A1J7JKU5"/>
<dbReference type="AlphaFoldDB" id="A0A1J7JKU5"/>
<dbReference type="Proteomes" id="UP000182658">
    <property type="component" value="Unassembled WGS sequence"/>
</dbReference>
<gene>
    <name evidence="1" type="ORF">CONLIGDRAFT_371441</name>
</gene>
<sequence>MLGFPSTAMRWQLIGMRCPLQYGSIHMSYLSGIGARPKQQPGLDPSLYSEVLQRGSKLVNVRSPPLLPCRGWRTVSGRIVSARQRLSDVYVRLSLSCTSIFIISRCTWY</sequence>
<protein>
    <submittedName>
        <fullName evidence="1">Uncharacterized protein</fullName>
    </submittedName>
</protein>
<dbReference type="EMBL" id="KV875098">
    <property type="protein sequence ID" value="OIW28290.1"/>
    <property type="molecule type" value="Genomic_DNA"/>
</dbReference>
<accession>A0A1J7JKU5</accession>
<proteinExistence type="predicted"/>